<reference evidence="9 10" key="1">
    <citation type="submission" date="2019-10" db="EMBL/GenBank/DDBJ databases">
        <title>Actinomadura rubteroloni sp. nov. and Actinomadura macrotermitis sp. nov., isolated from the gut of fungus growing-termite Macrotermes natalensis.</title>
        <authorList>
            <person name="Benndorf R."/>
            <person name="Martin K."/>
            <person name="Kuefner M."/>
            <person name="De Beer W."/>
            <person name="Kaster A.-K."/>
            <person name="Vollmers J."/>
            <person name="Poulsen M."/>
            <person name="Beemelmanns C."/>
        </authorList>
    </citation>
    <scope>NUCLEOTIDE SEQUENCE [LARGE SCALE GENOMIC DNA]</scope>
    <source>
        <strain evidence="9 10">RB68</strain>
    </source>
</reference>
<evidence type="ECO:0000256" key="6">
    <source>
        <dbReference type="PIRNR" id="PIRNR002854"/>
    </source>
</evidence>
<keyword evidence="10" id="KW-1185">Reference proteome</keyword>
<dbReference type="InterPro" id="IPR004872">
    <property type="entry name" value="Lipoprotein_NlpA"/>
</dbReference>
<evidence type="ECO:0000256" key="5">
    <source>
        <dbReference type="ARBA" id="ARBA00023288"/>
    </source>
</evidence>
<evidence type="ECO:0000313" key="9">
    <source>
        <dbReference type="EMBL" id="MQY08300.1"/>
    </source>
</evidence>
<evidence type="ECO:0000256" key="8">
    <source>
        <dbReference type="SAM" id="SignalP"/>
    </source>
</evidence>
<dbReference type="PROSITE" id="PS51257">
    <property type="entry name" value="PROKAR_LIPOPROTEIN"/>
    <property type="match status" value="1"/>
</dbReference>
<feature type="lipid moiety-binding region" description="S-diacylglycerol cysteine" evidence="7">
    <location>
        <position position="21"/>
    </location>
</feature>
<dbReference type="PANTHER" id="PTHR30429:SF0">
    <property type="entry name" value="METHIONINE-BINDING LIPOPROTEIN METQ"/>
    <property type="match status" value="1"/>
</dbReference>
<keyword evidence="3" id="KW-0472">Membrane</keyword>
<comment type="subcellular location">
    <subcellularLocation>
        <location evidence="1">Membrane</location>
        <topology evidence="1">Lipid-anchor</topology>
    </subcellularLocation>
</comment>
<dbReference type="RefSeq" id="WP_328595041.1">
    <property type="nucleotide sequence ID" value="NZ_WEGH01000004.1"/>
</dbReference>
<dbReference type="GO" id="GO:0016020">
    <property type="term" value="C:membrane"/>
    <property type="evidence" value="ECO:0007669"/>
    <property type="project" value="UniProtKB-SubCell"/>
</dbReference>
<evidence type="ECO:0000256" key="3">
    <source>
        <dbReference type="ARBA" id="ARBA00023136"/>
    </source>
</evidence>
<dbReference type="PIRSF" id="PIRSF002854">
    <property type="entry name" value="MetQ"/>
    <property type="match status" value="1"/>
</dbReference>
<feature type="signal peptide" evidence="8">
    <location>
        <begin position="1"/>
        <end position="26"/>
    </location>
</feature>
<accession>A0A7K0C4D7</accession>
<dbReference type="Proteomes" id="UP000487268">
    <property type="component" value="Unassembled WGS sequence"/>
</dbReference>
<dbReference type="AlphaFoldDB" id="A0A7K0C4D7"/>
<dbReference type="EMBL" id="WEGH01000004">
    <property type="protein sequence ID" value="MQY08300.1"/>
    <property type="molecule type" value="Genomic_DNA"/>
</dbReference>
<evidence type="ECO:0000313" key="10">
    <source>
        <dbReference type="Proteomes" id="UP000487268"/>
    </source>
</evidence>
<comment type="caution">
    <text evidence="9">The sequence shown here is derived from an EMBL/GenBank/DDBJ whole genome shotgun (WGS) entry which is preliminary data.</text>
</comment>
<protein>
    <recommendedName>
        <fullName evidence="6">Lipoprotein</fullName>
    </recommendedName>
</protein>
<evidence type="ECO:0000256" key="7">
    <source>
        <dbReference type="PIRSR" id="PIRSR002854-1"/>
    </source>
</evidence>
<dbReference type="Pfam" id="PF03180">
    <property type="entry name" value="Lipoprotein_9"/>
    <property type="match status" value="1"/>
</dbReference>
<dbReference type="Gene3D" id="3.40.190.10">
    <property type="entry name" value="Periplasmic binding protein-like II"/>
    <property type="match status" value="2"/>
</dbReference>
<evidence type="ECO:0000256" key="4">
    <source>
        <dbReference type="ARBA" id="ARBA00023139"/>
    </source>
</evidence>
<gene>
    <name evidence="9" type="primary">metQ</name>
    <name evidence="9" type="ORF">ACRB68_64070</name>
</gene>
<dbReference type="CDD" id="cd13597">
    <property type="entry name" value="PBP2_lipoprotein_Tp32"/>
    <property type="match status" value="1"/>
</dbReference>
<keyword evidence="5 6" id="KW-0449">Lipoprotein</keyword>
<comment type="similarity">
    <text evidence="6">Belongs to the nlpA lipoprotein family.</text>
</comment>
<dbReference type="PANTHER" id="PTHR30429">
    <property type="entry name" value="D-METHIONINE-BINDING LIPOPROTEIN METQ"/>
    <property type="match status" value="1"/>
</dbReference>
<keyword evidence="4" id="KW-0564">Palmitate</keyword>
<evidence type="ECO:0000256" key="1">
    <source>
        <dbReference type="ARBA" id="ARBA00004635"/>
    </source>
</evidence>
<sequence length="273" mass="29054">MLRKITIALASVGLLAGLTACGSSDASDKSDGPLKVAVNPVPHGEILKYVKDNLAAKAGLKLEIVEFDDYVQPNTALVENQVQANYFQHVPFMQEFEKAKGKKLTFVAPVHLEPLGVYSKKLKDLKAVPQGATVAISNDPANQGRGLKLLADNGLITLKPGAPTSATEKDIAANPKGLKFKALKPAQLPRSLDEVDLSVINGNYALKTGLTPAKDALALEKAEGNPYANGLVTLPGKKDDPRVQKLVKLLQGPEVKKFIQDKYQGSVLPSASS</sequence>
<evidence type="ECO:0000256" key="2">
    <source>
        <dbReference type="ARBA" id="ARBA00022729"/>
    </source>
</evidence>
<feature type="chain" id="PRO_5029840787" description="Lipoprotein" evidence="8">
    <location>
        <begin position="27"/>
        <end position="273"/>
    </location>
</feature>
<dbReference type="SUPFAM" id="SSF53850">
    <property type="entry name" value="Periplasmic binding protein-like II"/>
    <property type="match status" value="1"/>
</dbReference>
<name>A0A7K0C4D7_9ACTN</name>
<keyword evidence="2 8" id="KW-0732">Signal</keyword>
<proteinExistence type="inferred from homology"/>
<organism evidence="9 10">
    <name type="scientific">Actinomadura macrotermitis</name>
    <dbReference type="NCBI Taxonomy" id="2585200"/>
    <lineage>
        <taxon>Bacteria</taxon>
        <taxon>Bacillati</taxon>
        <taxon>Actinomycetota</taxon>
        <taxon>Actinomycetes</taxon>
        <taxon>Streptosporangiales</taxon>
        <taxon>Thermomonosporaceae</taxon>
        <taxon>Actinomadura</taxon>
    </lineage>
</organism>